<accession>A0A223EEW6</accession>
<organism evidence="1 2">
    <name type="scientific">Peribacillus simplex NBRC 15720 = DSM 1321</name>
    <dbReference type="NCBI Taxonomy" id="1349754"/>
    <lineage>
        <taxon>Bacteria</taxon>
        <taxon>Bacillati</taxon>
        <taxon>Bacillota</taxon>
        <taxon>Bacilli</taxon>
        <taxon>Bacillales</taxon>
        <taxon>Bacillaceae</taxon>
        <taxon>Peribacillus</taxon>
    </lineage>
</organism>
<evidence type="ECO:0000313" key="1">
    <source>
        <dbReference type="EMBL" id="ASS93797.1"/>
    </source>
</evidence>
<dbReference type="EMBL" id="CP017704">
    <property type="protein sequence ID" value="ASS93797.1"/>
    <property type="molecule type" value="Genomic_DNA"/>
</dbReference>
<proteinExistence type="predicted"/>
<name>A0A223EEW6_9BACI</name>
<protein>
    <submittedName>
        <fullName evidence="1">Uncharacterized protein</fullName>
    </submittedName>
</protein>
<sequence length="75" mass="8489">MVLISTNPIVKSLCSVSNIPGIAIDNNCAFVIMDDKYRIIKSDPQNKVFLFNNIRGVTEKKEPVSEKYKPLTEIF</sequence>
<evidence type="ECO:0000313" key="2">
    <source>
        <dbReference type="Proteomes" id="UP000214618"/>
    </source>
</evidence>
<gene>
    <name evidence="1" type="ORF">BS1321_07320</name>
</gene>
<dbReference type="Proteomes" id="UP000214618">
    <property type="component" value="Chromosome"/>
</dbReference>
<dbReference type="AlphaFoldDB" id="A0A223EEW6"/>
<reference evidence="1 2" key="1">
    <citation type="submission" date="2016-10" db="EMBL/GenBank/DDBJ databases">
        <title>The whole genome sequencing and assembly of Bacillus simplex DSM 1321 strain.</title>
        <authorList>
            <person name="Park M.-K."/>
            <person name="Lee Y.-J."/>
            <person name="Yi H."/>
            <person name="Bahn Y.-S."/>
            <person name="Kim J.F."/>
            <person name="Lee D.-W."/>
        </authorList>
    </citation>
    <scope>NUCLEOTIDE SEQUENCE [LARGE SCALE GENOMIC DNA]</scope>
    <source>
        <strain evidence="1 2">DSM 1321</strain>
    </source>
</reference>